<gene>
    <name evidence="4" type="ORF">D7S86_07590</name>
</gene>
<reference evidence="4 5" key="1">
    <citation type="submission" date="2018-10" db="EMBL/GenBank/DDBJ databases">
        <title>Robbsia sp. DHC34, isolated from soil.</title>
        <authorList>
            <person name="Gao Z.-H."/>
            <person name="Qiu L.-H."/>
        </authorList>
    </citation>
    <scope>NUCLEOTIDE SEQUENCE [LARGE SCALE GENOMIC DNA]</scope>
    <source>
        <strain evidence="4 5">DHC34</strain>
    </source>
</reference>
<dbReference type="PANTHER" id="PTHR23309:SF49">
    <property type="entry name" value="PEROXISOMAL BIFUNCTIONAL ENZYME"/>
    <property type="match status" value="1"/>
</dbReference>
<dbReference type="GO" id="GO:0003857">
    <property type="term" value="F:(3S)-3-hydroxyacyl-CoA dehydrogenase (NAD+) activity"/>
    <property type="evidence" value="ECO:0007669"/>
    <property type="project" value="TreeGrafter"/>
</dbReference>
<evidence type="ECO:0000256" key="1">
    <source>
        <dbReference type="ARBA" id="ARBA00023235"/>
    </source>
</evidence>
<evidence type="ECO:0000313" key="5">
    <source>
        <dbReference type="Proteomes" id="UP000270342"/>
    </source>
</evidence>
<dbReference type="OrthoDB" id="9775794at2"/>
<dbReference type="SUPFAM" id="SSF52096">
    <property type="entry name" value="ClpP/crotonase"/>
    <property type="match status" value="1"/>
</dbReference>
<dbReference type="GO" id="GO:0016853">
    <property type="term" value="F:isomerase activity"/>
    <property type="evidence" value="ECO:0007669"/>
    <property type="project" value="UniProtKB-KW"/>
</dbReference>
<keyword evidence="5" id="KW-1185">Reference proteome</keyword>
<evidence type="ECO:0000256" key="3">
    <source>
        <dbReference type="ARBA" id="ARBA00023268"/>
    </source>
</evidence>
<sequence>MNADEAGAATETALRVEYASHGGVATMTFVAPRANTMTEALIDALLGGIAQYAADATAGVAILTSGGADFSSGASFDELGTLFNSDATRLVCDAIDALSKPVIAVLRGKVFGAGLEIALACDWRVAEPSARLGLPEFAIGLPPGGGATQRLPAIVGVERALDLILSARHLVAAHAYDTHLVDELYDPGVSDDLIQLAKRWAGRRRMRAAAISQRAPAWLADIEARRAGFRARRCTEGVAVCDAVEAGLKEGARAGFDAELRGYLACESAARYRAIRNASRVRASVMTRGLASDRHSGSSQRSVLKSVVMIGDALPAMPASTWAQQTIQVSRYADVESLRAFTRSDPFVVISRAFGQDGVERAIDAVVSRAADATILVVERAEVQPDASPDRVHRSASLSSKRGGLAFKRNARVVDAFAYGHQADSVLQCMRGNEADPFVLERVVAFSDAFGMLCVHGADIAIGPSLIDDWRRAVSVLRATAATPDELDAAMVAAGLATLAITREPTGPSIDARDAQDTSTRAPDVAMHDVLRCALVNAGARMLDNGDVQHPDDIDALLHYGYDVPPESLPFGWGANQFGVVKLHETLRALERAYGAEFTPASMLVRAAARAA</sequence>
<accession>A0A494Y500</accession>
<dbReference type="InterPro" id="IPR013328">
    <property type="entry name" value="6PGD_dom2"/>
</dbReference>
<organism evidence="4 5">
    <name type="scientific">Pararobbsia silviterrae</name>
    <dbReference type="NCBI Taxonomy" id="1792498"/>
    <lineage>
        <taxon>Bacteria</taxon>
        <taxon>Pseudomonadati</taxon>
        <taxon>Pseudomonadota</taxon>
        <taxon>Betaproteobacteria</taxon>
        <taxon>Burkholderiales</taxon>
        <taxon>Burkholderiaceae</taxon>
        <taxon>Pararobbsia</taxon>
    </lineage>
</organism>
<evidence type="ECO:0000313" key="4">
    <source>
        <dbReference type="EMBL" id="RKP57786.1"/>
    </source>
</evidence>
<dbReference type="RefSeq" id="WP_121085103.1">
    <property type="nucleotide sequence ID" value="NZ_RBZU01000002.1"/>
</dbReference>
<dbReference type="InterPro" id="IPR008927">
    <property type="entry name" value="6-PGluconate_DH-like_C_sf"/>
</dbReference>
<keyword evidence="3" id="KW-0511">Multifunctional enzyme</keyword>
<dbReference type="GO" id="GO:0016829">
    <property type="term" value="F:lyase activity"/>
    <property type="evidence" value="ECO:0007669"/>
    <property type="project" value="UniProtKB-KW"/>
</dbReference>
<keyword evidence="1 4" id="KW-0413">Isomerase</keyword>
<dbReference type="EMBL" id="RBZU01000002">
    <property type="protein sequence ID" value="RKP57786.1"/>
    <property type="molecule type" value="Genomic_DNA"/>
</dbReference>
<dbReference type="Gene3D" id="3.90.226.10">
    <property type="entry name" value="2-enoyl-CoA Hydratase, Chain A, domain 1"/>
    <property type="match status" value="1"/>
</dbReference>
<comment type="caution">
    <text evidence="4">The sequence shown here is derived from an EMBL/GenBank/DDBJ whole genome shotgun (WGS) entry which is preliminary data.</text>
</comment>
<dbReference type="SUPFAM" id="SSF48179">
    <property type="entry name" value="6-phosphogluconate dehydrogenase C-terminal domain-like"/>
    <property type="match status" value="1"/>
</dbReference>
<dbReference type="AlphaFoldDB" id="A0A494Y500"/>
<dbReference type="Gene3D" id="1.10.1040.10">
    <property type="entry name" value="N-(1-d-carboxylethyl)-l-norvaline Dehydrogenase, domain 2"/>
    <property type="match status" value="1"/>
</dbReference>
<dbReference type="PANTHER" id="PTHR23309">
    <property type="entry name" value="3-HYDROXYACYL-COA DEHYROGENASE"/>
    <property type="match status" value="1"/>
</dbReference>
<keyword evidence="2" id="KW-0456">Lyase</keyword>
<dbReference type="GO" id="GO:0006635">
    <property type="term" value="P:fatty acid beta-oxidation"/>
    <property type="evidence" value="ECO:0007669"/>
    <property type="project" value="TreeGrafter"/>
</dbReference>
<evidence type="ECO:0000256" key="2">
    <source>
        <dbReference type="ARBA" id="ARBA00023239"/>
    </source>
</evidence>
<dbReference type="Proteomes" id="UP000270342">
    <property type="component" value="Unassembled WGS sequence"/>
</dbReference>
<protein>
    <submittedName>
        <fullName evidence="4">Enoyl-CoA hydratase/isomerase family protein</fullName>
    </submittedName>
</protein>
<dbReference type="CDD" id="cd06558">
    <property type="entry name" value="crotonase-like"/>
    <property type="match status" value="1"/>
</dbReference>
<dbReference type="InterPro" id="IPR001753">
    <property type="entry name" value="Enoyl-CoA_hydra/iso"/>
</dbReference>
<name>A0A494Y500_9BURK</name>
<dbReference type="Pfam" id="PF00378">
    <property type="entry name" value="ECH_1"/>
    <property type="match status" value="1"/>
</dbReference>
<proteinExistence type="predicted"/>
<dbReference type="InterPro" id="IPR029045">
    <property type="entry name" value="ClpP/crotonase-like_dom_sf"/>
</dbReference>